<evidence type="ECO:0000313" key="5">
    <source>
        <dbReference type="Proteomes" id="UP000199544"/>
    </source>
</evidence>
<proteinExistence type="predicted"/>
<dbReference type="InterPro" id="IPR038507">
    <property type="entry name" value="YcnI-like_sf"/>
</dbReference>
<dbReference type="CDD" id="cd08545">
    <property type="entry name" value="YcnI_like"/>
    <property type="match status" value="1"/>
</dbReference>
<gene>
    <name evidence="4" type="ORF">SAMN04488137_3059</name>
</gene>
<sequence length="209" mass="22730">MKKKWISMLGACAAALFMFAGPASAHVVVFPQQTTQGTYEKFSVRVPNEKDIPTVKIKVEIPKNVEISRFQPMPGWKYTVEKDSTDLIKSVTWTAEGKGLSSTEFTEFNMQGKVGEKANKMVWKAYQTYKDGSTVAWEGPESSDTPASVTEVMKGNGDEHGGMNGTAAEHKEMATGDENASSATLPLYLSGAAVLLSLISLVLSARKRK</sequence>
<accession>A0A1G9XWW2</accession>
<name>A0A1G9XWW2_9BACL</name>
<dbReference type="Proteomes" id="UP000199544">
    <property type="component" value="Unassembled WGS sequence"/>
</dbReference>
<dbReference type="STRING" id="459525.SAMN04488137_3059"/>
<feature type="chain" id="PRO_5011736175" evidence="2">
    <location>
        <begin position="26"/>
        <end position="209"/>
    </location>
</feature>
<keyword evidence="2" id="KW-0732">Signal</keyword>
<keyword evidence="1" id="KW-0812">Transmembrane</keyword>
<dbReference type="Pfam" id="PF07987">
    <property type="entry name" value="DUF1775"/>
    <property type="match status" value="1"/>
</dbReference>
<dbReference type="EMBL" id="FNHW01000001">
    <property type="protein sequence ID" value="SDN01260.1"/>
    <property type="molecule type" value="Genomic_DNA"/>
</dbReference>
<keyword evidence="1" id="KW-1133">Transmembrane helix</keyword>
<dbReference type="InterPro" id="IPR012533">
    <property type="entry name" value="YcnI-copper_dom"/>
</dbReference>
<keyword evidence="1" id="KW-0472">Membrane</keyword>
<dbReference type="OrthoDB" id="69896at2"/>
<feature type="signal peptide" evidence="2">
    <location>
        <begin position="1"/>
        <end position="25"/>
    </location>
</feature>
<protein>
    <submittedName>
        <fullName evidence="4">Uncharacterized protein YcnI</fullName>
    </submittedName>
</protein>
<feature type="transmembrane region" description="Helical" evidence="1">
    <location>
        <begin position="185"/>
        <end position="205"/>
    </location>
</feature>
<dbReference type="Gene3D" id="2.60.40.2230">
    <property type="entry name" value="Uncharacterised protein YcnI-like PF07987, DUF1775"/>
    <property type="match status" value="1"/>
</dbReference>
<dbReference type="RefSeq" id="WP_090235722.1">
    <property type="nucleotide sequence ID" value="NZ_FNHW01000001.1"/>
</dbReference>
<evidence type="ECO:0000313" key="4">
    <source>
        <dbReference type="EMBL" id="SDN01260.1"/>
    </source>
</evidence>
<evidence type="ECO:0000256" key="2">
    <source>
        <dbReference type="SAM" id="SignalP"/>
    </source>
</evidence>
<dbReference type="AlphaFoldDB" id="A0A1G9XWW2"/>
<reference evidence="5" key="1">
    <citation type="submission" date="2016-10" db="EMBL/GenBank/DDBJ databases">
        <authorList>
            <person name="Varghese N."/>
            <person name="Submissions S."/>
        </authorList>
    </citation>
    <scope>NUCLEOTIDE SEQUENCE [LARGE SCALE GENOMIC DNA]</scope>
    <source>
        <strain evidence="5">CGMCC 1.6854</strain>
    </source>
</reference>
<keyword evidence="5" id="KW-1185">Reference proteome</keyword>
<evidence type="ECO:0000256" key="1">
    <source>
        <dbReference type="SAM" id="Phobius"/>
    </source>
</evidence>
<feature type="domain" description="YncI copper-binding" evidence="3">
    <location>
        <begin position="26"/>
        <end position="144"/>
    </location>
</feature>
<organism evidence="4 5">
    <name type="scientific">Fictibacillus solisalsi</name>
    <dbReference type="NCBI Taxonomy" id="459525"/>
    <lineage>
        <taxon>Bacteria</taxon>
        <taxon>Bacillati</taxon>
        <taxon>Bacillota</taxon>
        <taxon>Bacilli</taxon>
        <taxon>Bacillales</taxon>
        <taxon>Fictibacillaceae</taxon>
        <taxon>Fictibacillus</taxon>
    </lineage>
</organism>
<evidence type="ECO:0000259" key="3">
    <source>
        <dbReference type="Pfam" id="PF07987"/>
    </source>
</evidence>